<evidence type="ECO:0000256" key="1">
    <source>
        <dbReference type="SAM" id="MobiDB-lite"/>
    </source>
</evidence>
<dbReference type="AlphaFoldDB" id="A0A930EI68"/>
<dbReference type="InterPro" id="IPR002035">
    <property type="entry name" value="VWF_A"/>
</dbReference>
<evidence type="ECO:0000313" key="3">
    <source>
        <dbReference type="EMBL" id="MBF1353057.1"/>
    </source>
</evidence>
<dbReference type="EMBL" id="JABZQH010000402">
    <property type="protein sequence ID" value="MBF1353057.1"/>
    <property type="molecule type" value="Genomic_DNA"/>
</dbReference>
<feature type="domain" description="VWFA" evidence="2">
    <location>
        <begin position="215"/>
        <end position="349"/>
    </location>
</feature>
<gene>
    <name evidence="3" type="ORF">HXM71_08120</name>
</gene>
<feature type="non-terminal residue" evidence="3">
    <location>
        <position position="383"/>
    </location>
</feature>
<comment type="caution">
    <text evidence="3">The sequence shown here is derived from an EMBL/GenBank/DDBJ whole genome shotgun (WGS) entry which is preliminary data.</text>
</comment>
<name>A0A930EI68_9FIRM</name>
<dbReference type="Pfam" id="PF13519">
    <property type="entry name" value="VWA_2"/>
    <property type="match status" value="1"/>
</dbReference>
<dbReference type="SUPFAM" id="SSF53300">
    <property type="entry name" value="vWA-like"/>
    <property type="match status" value="1"/>
</dbReference>
<reference evidence="3" key="1">
    <citation type="submission" date="2020-04" db="EMBL/GenBank/DDBJ databases">
        <title>Deep metagenomics examines the oral microbiome during advanced dental caries in children, revealing novel taxa and co-occurrences with host molecules.</title>
        <authorList>
            <person name="Baker J.L."/>
            <person name="Morton J.T."/>
            <person name="Dinis M."/>
            <person name="Alvarez R."/>
            <person name="Tran N.C."/>
            <person name="Knight R."/>
            <person name="Edlund A."/>
        </authorList>
    </citation>
    <scope>NUCLEOTIDE SEQUENCE</scope>
    <source>
        <strain evidence="3">JCVI_24_bin.8</strain>
    </source>
</reference>
<protein>
    <submittedName>
        <fullName evidence="3">VWA domain-containing protein</fullName>
    </submittedName>
</protein>
<dbReference type="InterPro" id="IPR013783">
    <property type="entry name" value="Ig-like_fold"/>
</dbReference>
<proteinExistence type="predicted"/>
<dbReference type="Gene3D" id="2.60.40.10">
    <property type="entry name" value="Immunoglobulins"/>
    <property type="match status" value="1"/>
</dbReference>
<dbReference type="CDD" id="cd00198">
    <property type="entry name" value="vWFA"/>
    <property type="match status" value="1"/>
</dbReference>
<evidence type="ECO:0000259" key="2">
    <source>
        <dbReference type="PROSITE" id="PS50234"/>
    </source>
</evidence>
<accession>A0A930EI68</accession>
<evidence type="ECO:0000313" key="4">
    <source>
        <dbReference type="Proteomes" id="UP000722050"/>
    </source>
</evidence>
<organism evidence="3 4">
    <name type="scientific">Mogibacterium diversum</name>
    <dbReference type="NCBI Taxonomy" id="114527"/>
    <lineage>
        <taxon>Bacteria</taxon>
        <taxon>Bacillati</taxon>
        <taxon>Bacillota</taxon>
        <taxon>Clostridia</taxon>
        <taxon>Peptostreptococcales</taxon>
        <taxon>Anaerovoracaceae</taxon>
        <taxon>Mogibacterium</taxon>
    </lineage>
</organism>
<dbReference type="Gene3D" id="3.40.50.410">
    <property type="entry name" value="von Willebrand factor, type A domain"/>
    <property type="match status" value="1"/>
</dbReference>
<dbReference type="Proteomes" id="UP000722050">
    <property type="component" value="Unassembled WGS sequence"/>
</dbReference>
<dbReference type="PROSITE" id="PS50234">
    <property type="entry name" value="VWFA"/>
    <property type="match status" value="1"/>
</dbReference>
<sequence>MSKKIFKKSIASIFVAVILIVTLMPLSSLSGVGTATYGGDEDIEYKVSPLKSSYTAGEIVSVTAEYRNVDASNAEKKFSINLEYSKEDLELTSGAESQIVQLKSGKSEAFEYKFKVKRNSAKLSDKIKIKVAENSGSTGFRSRGRVAGTRASSGTSRATVPTTDVLEHNKRIDYLGDGVSNSDTTVAQNHKSDAKDLYRIYVDVTGKEIKKQPFDILFVVDRSSSMEEKDMYSTRSNSYIARDGAVSEMLNGSQTSYTGRGLIPELLDLNPENQIAVISFGGDRKHTVNKQDAQIDRDWGRNKSFVNTKAFYWNGTNYTAGLEVATDMFNKPAVKNNGHRKLMVFISDGVPTFYVDNSGVRHGDGGINWAPYAKEPTRQKIDE</sequence>
<feature type="region of interest" description="Disordered" evidence="1">
    <location>
        <begin position="140"/>
        <end position="159"/>
    </location>
</feature>
<dbReference type="InterPro" id="IPR036465">
    <property type="entry name" value="vWFA_dom_sf"/>
</dbReference>
<feature type="compositionally biased region" description="Polar residues" evidence="1">
    <location>
        <begin position="150"/>
        <end position="159"/>
    </location>
</feature>